<dbReference type="EMBL" id="JJRY01000019">
    <property type="protein sequence ID" value="KEF37043.1"/>
    <property type="molecule type" value="Genomic_DNA"/>
</dbReference>
<dbReference type="EC" id="3.4.21.-" evidence="4"/>
<dbReference type="Pfam" id="PF02113">
    <property type="entry name" value="Peptidase_S13"/>
    <property type="match status" value="1"/>
</dbReference>
<dbReference type="Proteomes" id="UP000027936">
    <property type="component" value="Unassembled WGS sequence"/>
</dbReference>
<protein>
    <submittedName>
        <fullName evidence="4">D-alanyl-D-alanine carboxypeptidase, serine-type, PBP4 family</fullName>
        <ecNumber evidence="4">3.4.16.4</ecNumber>
        <ecNumber evidence="4">3.4.21.-</ecNumber>
    </submittedName>
</protein>
<dbReference type="Gene3D" id="3.50.80.20">
    <property type="entry name" value="D-Ala-D-Ala carboxypeptidase C, peptidase S13"/>
    <property type="match status" value="1"/>
</dbReference>
<name>A0A072NJH9_SCHAZ</name>
<sequence>MKILKKRLHILVILILVAFFLSYSNSNANDLEQTMNAELDQFLQNEPTLKGGLVGISIRSANTGEIIFEHNGDTRMRPASNMKNLTAATALSALGEDYRFKTEVRTKGKRDGSTLKGNLYLKGYGDPTLLIEDLTQLAKEVASSGITVIDGDLIADDSWYDDVRLPPDLVWSDEYAYYGSQVSALTISPNKEYDSGTIQVKVTPGKKVGEAAQILLSPKTNYVKVINQTMTIAPDGKTELSIDREHGTNTIIVKGFIPIDAKTKKEWIAVWEPTHFVLDLFQQELKKQGIKHTGAFKVGETPQDAEVLTSHQSIPLSELLIPFMKLSNNGHAEVLVKEMGKVRKGEGSWEKGVEVLYEELPNLGVNPKNLVIRDGSGISHVNLVPANEISMLLFHAQQKKWFPAFLDSLPIAGNSDKMIGGTLRKRMQTLNVKAKTGTITTVSSLSGYVETKKGETLIFSILINNLLEDDNGKVIEDQIVEIIANH</sequence>
<evidence type="ECO:0000313" key="5">
    <source>
        <dbReference type="Proteomes" id="UP000027936"/>
    </source>
</evidence>
<keyword evidence="4" id="KW-0645">Protease</keyword>
<accession>A0A072NJH9</accession>
<dbReference type="Gene3D" id="3.40.710.10">
    <property type="entry name" value="DD-peptidase/beta-lactamase superfamily"/>
    <property type="match status" value="2"/>
</dbReference>
<dbReference type="GO" id="GO:0006508">
    <property type="term" value="P:proteolysis"/>
    <property type="evidence" value="ECO:0007669"/>
    <property type="project" value="InterPro"/>
</dbReference>
<dbReference type="SUPFAM" id="SSF56601">
    <property type="entry name" value="beta-lactamase/transpeptidase-like"/>
    <property type="match status" value="1"/>
</dbReference>
<organism evidence="4 5">
    <name type="scientific">Schinkia azotoformans MEV2011</name>
    <dbReference type="NCBI Taxonomy" id="1348973"/>
    <lineage>
        <taxon>Bacteria</taxon>
        <taxon>Bacillati</taxon>
        <taxon>Bacillota</taxon>
        <taxon>Bacilli</taxon>
        <taxon>Bacillales</taxon>
        <taxon>Bacillaceae</taxon>
        <taxon>Calidifontibacillus/Schinkia group</taxon>
        <taxon>Schinkia</taxon>
    </lineage>
</organism>
<dbReference type="OrthoDB" id="9802627at2"/>
<dbReference type="EC" id="3.4.16.4" evidence="4"/>
<evidence type="ECO:0000256" key="3">
    <source>
        <dbReference type="SAM" id="SignalP"/>
    </source>
</evidence>
<keyword evidence="4" id="KW-0121">Carboxypeptidase</keyword>
<proteinExistence type="inferred from homology"/>
<keyword evidence="3" id="KW-0732">Signal</keyword>
<feature type="chain" id="PRO_5001680895" evidence="3">
    <location>
        <begin position="29"/>
        <end position="486"/>
    </location>
</feature>
<dbReference type="GO" id="GO:0000270">
    <property type="term" value="P:peptidoglycan metabolic process"/>
    <property type="evidence" value="ECO:0007669"/>
    <property type="project" value="TreeGrafter"/>
</dbReference>
<reference evidence="4 5" key="1">
    <citation type="submission" date="2014-04" db="EMBL/GenBank/DDBJ databases">
        <title>Draft genome sequence of Bacillus azotoformans MEV2011, a (co-) denitrifying strain unable to grow in the presence of oxygen.</title>
        <authorList>
            <person name="Nielsen M."/>
            <person name="Schreiber L."/>
            <person name="Finster K."/>
            <person name="Schramm A."/>
        </authorList>
    </citation>
    <scope>NUCLEOTIDE SEQUENCE [LARGE SCALE GENOMIC DNA]</scope>
    <source>
        <strain evidence="4 5">MEV2011</strain>
    </source>
</reference>
<evidence type="ECO:0000256" key="1">
    <source>
        <dbReference type="ARBA" id="ARBA00006096"/>
    </source>
</evidence>
<dbReference type="MEROPS" id="S13.002"/>
<dbReference type="InterPro" id="IPR012338">
    <property type="entry name" value="Beta-lactam/transpept-like"/>
</dbReference>
<gene>
    <name evidence="4" type="ORF">M670_03797</name>
</gene>
<evidence type="ECO:0000313" key="4">
    <source>
        <dbReference type="EMBL" id="KEF37043.1"/>
    </source>
</evidence>
<comment type="similarity">
    <text evidence="1">Belongs to the peptidase S13 family.</text>
</comment>
<feature type="signal peptide" evidence="3">
    <location>
        <begin position="1"/>
        <end position="28"/>
    </location>
</feature>
<dbReference type="PANTHER" id="PTHR30023:SF0">
    <property type="entry name" value="PENICILLIN-SENSITIVE CARBOXYPEPTIDASE A"/>
    <property type="match status" value="1"/>
</dbReference>
<dbReference type="AlphaFoldDB" id="A0A072NJH9"/>
<dbReference type="InterPro" id="IPR000667">
    <property type="entry name" value="Peptidase_S13"/>
</dbReference>
<evidence type="ECO:0000256" key="2">
    <source>
        <dbReference type="ARBA" id="ARBA00022801"/>
    </source>
</evidence>
<dbReference type="PRINTS" id="PR00922">
    <property type="entry name" value="DADACBPTASE3"/>
</dbReference>
<dbReference type="RefSeq" id="WP_035197399.1">
    <property type="nucleotide sequence ID" value="NZ_JJRY01000019.1"/>
</dbReference>
<comment type="caution">
    <text evidence="4">The sequence shown here is derived from an EMBL/GenBank/DDBJ whole genome shotgun (WGS) entry which is preliminary data.</text>
</comment>
<dbReference type="GO" id="GO:0009002">
    <property type="term" value="F:serine-type D-Ala-D-Ala carboxypeptidase activity"/>
    <property type="evidence" value="ECO:0007669"/>
    <property type="project" value="UniProtKB-EC"/>
</dbReference>
<dbReference type="NCBIfam" id="TIGR00666">
    <property type="entry name" value="PBP4"/>
    <property type="match status" value="1"/>
</dbReference>
<dbReference type="PATRIC" id="fig|1348973.3.peg.3681"/>
<keyword evidence="2 4" id="KW-0378">Hydrolase</keyword>
<dbReference type="PANTHER" id="PTHR30023">
    <property type="entry name" value="D-ALANYL-D-ALANINE CARBOXYPEPTIDASE"/>
    <property type="match status" value="1"/>
</dbReference>